<dbReference type="InterPro" id="IPR050612">
    <property type="entry name" value="Prok_Mopterin_Oxidored"/>
</dbReference>
<dbReference type="GO" id="GO:0046872">
    <property type="term" value="F:metal ion binding"/>
    <property type="evidence" value="ECO:0007669"/>
    <property type="project" value="UniProtKB-KW"/>
</dbReference>
<dbReference type="EC" id="1.7.99.4" evidence="5"/>
<evidence type="ECO:0000313" key="5">
    <source>
        <dbReference type="EMBL" id="SOB60283.1"/>
    </source>
</evidence>
<dbReference type="Pfam" id="PF00384">
    <property type="entry name" value="Molybdopterin"/>
    <property type="match status" value="1"/>
</dbReference>
<feature type="domain" description="4Fe-4S Mo/W bis-MGD-type" evidence="4">
    <location>
        <begin position="32"/>
        <end position="89"/>
    </location>
</feature>
<dbReference type="InterPro" id="IPR006656">
    <property type="entry name" value="Mopterin_OxRdtase"/>
</dbReference>
<dbReference type="GO" id="GO:0016491">
    <property type="term" value="F:oxidoreductase activity"/>
    <property type="evidence" value="ECO:0007669"/>
    <property type="project" value="UniProtKB-KW"/>
</dbReference>
<organism evidence="5 6">
    <name type="scientific">Pseudodesulfovibrio profundus</name>
    <dbReference type="NCBI Taxonomy" id="57320"/>
    <lineage>
        <taxon>Bacteria</taxon>
        <taxon>Pseudomonadati</taxon>
        <taxon>Thermodesulfobacteriota</taxon>
        <taxon>Desulfovibrionia</taxon>
        <taxon>Desulfovibrionales</taxon>
        <taxon>Desulfovibrionaceae</taxon>
    </lineage>
</organism>
<dbReference type="SUPFAM" id="SSF50692">
    <property type="entry name" value="ADC-like"/>
    <property type="match status" value="1"/>
</dbReference>
<name>A0A2C8FDP3_9BACT</name>
<dbReference type="Gene3D" id="2.20.25.90">
    <property type="entry name" value="ADC-like domains"/>
    <property type="match status" value="1"/>
</dbReference>
<dbReference type="SMART" id="SM00926">
    <property type="entry name" value="Molybdop_Fe4S4"/>
    <property type="match status" value="1"/>
</dbReference>
<dbReference type="InterPro" id="IPR009010">
    <property type="entry name" value="Asp_de-COase-like_dom_sf"/>
</dbReference>
<dbReference type="Pfam" id="PF04879">
    <property type="entry name" value="Molybdop_Fe4S4"/>
    <property type="match status" value="1"/>
</dbReference>
<dbReference type="EMBL" id="LT907975">
    <property type="protein sequence ID" value="SOB60283.1"/>
    <property type="molecule type" value="Genomic_DNA"/>
</dbReference>
<evidence type="ECO:0000256" key="2">
    <source>
        <dbReference type="ARBA" id="ARBA00023004"/>
    </source>
</evidence>
<dbReference type="PANTHER" id="PTHR43742:SF6">
    <property type="entry name" value="OXIDOREDUCTASE YYAE-RELATED"/>
    <property type="match status" value="1"/>
</dbReference>
<keyword evidence="5" id="KW-0560">Oxidoreductase</keyword>
<dbReference type="InterPro" id="IPR006963">
    <property type="entry name" value="Mopterin_OxRdtase_4Fe-4S_dom"/>
</dbReference>
<keyword evidence="1" id="KW-0479">Metal-binding</keyword>
<keyword evidence="6" id="KW-1185">Reference proteome</keyword>
<protein>
    <submittedName>
        <fullName evidence="5">Nitrate reductase</fullName>
        <ecNumber evidence="5">1.7.99.4</ecNumber>
    </submittedName>
</protein>
<proteinExistence type="predicted"/>
<sequence length="666" mass="74110">MKQSDFITVVQHILSCALNMRHLVYNIPYFTRRMVMKTITACTMDCGDACSLLVDENKKSIRGNPEHPTTKGFCCKKGRRYFDRIDAEDRIITPLIKESSKFRKASWDEALTLVASRLDAARKTPESVLHIHGHGYRGLLSKASRIFFKRLGASSDYGTMCEKAGGEASFRDFGGRDHNDPEDIVNASRVINWGRDLTRTSIHQLALIQKARKNGTKVLTISPGGDDTPKFSDVNVTIKPGTDRFLAAAVLKLSLDTDDLDSQRLNRCANWPVLQELINGLSLNDLTQVCQVPTEDVAMIHDWYLDSGNVATVIGWGLQRYLHGGENVRFINGLAMISGNIGISGGGVYYSCPTGRHLGSWEHLVEGASGDRRELFMGDMAAEISRADPPIEFIWVDGHNVVNQVPDSRAMVDAFRAPFVVVVDGFMNDTALCADVILPPAFMFEREDVLGSYFHNCVNHCAKVMEPRGECRSDFDILSDLGSRLEPPLLLPDAETCLKEGLKKKNISIDELRGKGFVKVNHPSIAFENMQFGHADGLYRFPETLSPEPKSNQEYPLQLLTLIRGSSMHSQIPEKDQCGIPTVWVSKQNPACEQLSSARNSFLITLQGAMQVNVEKANNLHPDVVIIRRGGWMKCGHNANTLIRPMKTDMGDCTALYSQTCRLESR</sequence>
<dbReference type="Gene3D" id="3.40.228.10">
    <property type="entry name" value="Dimethylsulfoxide Reductase, domain 2"/>
    <property type="match status" value="1"/>
</dbReference>
<dbReference type="GO" id="GO:0051536">
    <property type="term" value="F:iron-sulfur cluster binding"/>
    <property type="evidence" value="ECO:0007669"/>
    <property type="project" value="UniProtKB-KW"/>
</dbReference>
<evidence type="ECO:0000256" key="1">
    <source>
        <dbReference type="ARBA" id="ARBA00022723"/>
    </source>
</evidence>
<dbReference type="PROSITE" id="PS51669">
    <property type="entry name" value="4FE4S_MOW_BIS_MGD"/>
    <property type="match status" value="1"/>
</dbReference>
<keyword evidence="3" id="KW-0411">Iron-sulfur</keyword>
<dbReference type="Gene3D" id="3.30.2070.10">
    <property type="entry name" value="Formate dehydrogenase/DMSO reductase"/>
    <property type="match status" value="1"/>
</dbReference>
<dbReference type="Gene3D" id="3.40.50.740">
    <property type="match status" value="1"/>
</dbReference>
<evidence type="ECO:0000256" key="3">
    <source>
        <dbReference type="ARBA" id="ARBA00023014"/>
    </source>
</evidence>
<evidence type="ECO:0000313" key="6">
    <source>
        <dbReference type="Proteomes" id="UP000219215"/>
    </source>
</evidence>
<accession>A0A2C8FDP3</accession>
<dbReference type="KEGG" id="pprf:DPRO_3370"/>
<dbReference type="AlphaFoldDB" id="A0A2C8FDP3"/>
<keyword evidence="2" id="KW-0408">Iron</keyword>
<reference evidence="6" key="1">
    <citation type="submission" date="2017-09" db="EMBL/GenBank/DDBJ databases">
        <authorList>
            <person name="Regsiter A."/>
            <person name="William W."/>
        </authorList>
    </citation>
    <scope>NUCLEOTIDE SEQUENCE [LARGE SCALE GENOMIC DNA]</scope>
    <source>
        <strain evidence="6">500-1</strain>
    </source>
</reference>
<dbReference type="SUPFAM" id="SSF53706">
    <property type="entry name" value="Formate dehydrogenase/DMSO reductase, domains 1-3"/>
    <property type="match status" value="1"/>
</dbReference>
<dbReference type="Proteomes" id="UP000219215">
    <property type="component" value="Chromosome DPRO"/>
</dbReference>
<gene>
    <name evidence="5" type="ORF">DPRO_3370</name>
</gene>
<evidence type="ECO:0000259" key="4">
    <source>
        <dbReference type="PROSITE" id="PS51669"/>
    </source>
</evidence>
<dbReference type="PANTHER" id="PTHR43742">
    <property type="entry name" value="TRIMETHYLAMINE-N-OXIDE REDUCTASE"/>
    <property type="match status" value="1"/>
</dbReference>